<evidence type="ECO:0000256" key="2">
    <source>
        <dbReference type="ARBA" id="ARBA00022741"/>
    </source>
</evidence>
<organism evidence="7 9">
    <name type="scientific">Paracoccus saliphilus</name>
    <dbReference type="NCBI Taxonomy" id="405559"/>
    <lineage>
        <taxon>Bacteria</taxon>
        <taxon>Pseudomonadati</taxon>
        <taxon>Pseudomonadota</taxon>
        <taxon>Alphaproteobacteria</taxon>
        <taxon>Rhodobacterales</taxon>
        <taxon>Paracoccaceae</taxon>
        <taxon>Paracoccus</taxon>
    </lineage>
</organism>
<keyword evidence="5" id="KW-0460">Magnesium</keyword>
<dbReference type="EMBL" id="CP067140">
    <property type="protein sequence ID" value="WCR02043.1"/>
    <property type="molecule type" value="Genomic_DNA"/>
</dbReference>
<dbReference type="RefSeq" id="WP_076523688.1">
    <property type="nucleotide sequence ID" value="NZ_CP067140.1"/>
</dbReference>
<dbReference type="GO" id="GO:0005524">
    <property type="term" value="F:ATP binding"/>
    <property type="evidence" value="ECO:0007669"/>
    <property type="project" value="UniProtKB-KW"/>
</dbReference>
<feature type="binding site" evidence="4">
    <location>
        <begin position="6"/>
        <end position="10"/>
    </location>
    <ligand>
        <name>ATP</name>
        <dbReference type="ChEBI" id="CHEBI:30616"/>
    </ligand>
</feature>
<keyword evidence="8" id="KW-0436">Ligase</keyword>
<dbReference type="SUPFAM" id="SSF100950">
    <property type="entry name" value="NagB/RpiA/CoA transferase-like"/>
    <property type="match status" value="1"/>
</dbReference>
<dbReference type="GO" id="GO:0030272">
    <property type="term" value="F:5-formyltetrahydrofolate cyclo-ligase activity"/>
    <property type="evidence" value="ECO:0007669"/>
    <property type="project" value="UniProtKB-EC"/>
</dbReference>
<evidence type="ECO:0000313" key="10">
    <source>
        <dbReference type="Proteomes" id="UP001215549"/>
    </source>
</evidence>
<evidence type="ECO:0000256" key="3">
    <source>
        <dbReference type="ARBA" id="ARBA00022840"/>
    </source>
</evidence>
<evidence type="ECO:0000313" key="7">
    <source>
        <dbReference type="EMBL" id="SIS66870.1"/>
    </source>
</evidence>
<dbReference type="GO" id="GO:0046872">
    <property type="term" value="F:metal ion binding"/>
    <property type="evidence" value="ECO:0007669"/>
    <property type="project" value="UniProtKB-KW"/>
</dbReference>
<evidence type="ECO:0000256" key="4">
    <source>
        <dbReference type="PIRSR" id="PIRSR006806-1"/>
    </source>
</evidence>
<feature type="binding site" evidence="4">
    <location>
        <position position="52"/>
    </location>
    <ligand>
        <name>substrate</name>
    </ligand>
</feature>
<keyword evidence="5" id="KW-0479">Metal-binding</keyword>
<dbReference type="InterPro" id="IPR024185">
    <property type="entry name" value="FTHF_cligase-like_sf"/>
</dbReference>
<comment type="similarity">
    <text evidence="1 5">Belongs to the 5-formyltetrahydrofolate cyclo-ligase family.</text>
</comment>
<dbReference type="EMBL" id="FTOU01000002">
    <property type="protein sequence ID" value="SIS66870.1"/>
    <property type="molecule type" value="Genomic_DNA"/>
</dbReference>
<dbReference type="Proteomes" id="UP000186216">
    <property type="component" value="Unassembled WGS sequence"/>
</dbReference>
<gene>
    <name evidence="8" type="ORF">JHX88_14140</name>
    <name evidence="7" type="ORF">SAMN05421772_102421</name>
</gene>
<sequence>MSAAEKSALRRQALAARQQHGGDQAGITRHLSAALAPHAGKTLSGYWPMRGEADPIPAMRAHRGPLCLPVVTGKAVPLVFRGWDGGPLEPGPFGTSHPPESSPVRRPHILIVPLAAFDRAGNRIGYGGGYYDRTLELLRSEGPVIAIGLAFASQELPSIPAETFDQPLDLMVTCREIIQPKPATTG</sequence>
<dbReference type="EC" id="6.3.3.2" evidence="5"/>
<dbReference type="Pfam" id="PF01812">
    <property type="entry name" value="5-FTHF_cyc-lig"/>
    <property type="match status" value="1"/>
</dbReference>
<dbReference type="Gene3D" id="3.40.50.10420">
    <property type="entry name" value="NagB/RpiA/CoA transferase-like"/>
    <property type="match status" value="1"/>
</dbReference>
<evidence type="ECO:0000313" key="9">
    <source>
        <dbReference type="Proteomes" id="UP000186216"/>
    </source>
</evidence>
<dbReference type="PIRSF" id="PIRSF006806">
    <property type="entry name" value="FTHF_cligase"/>
    <property type="match status" value="1"/>
</dbReference>
<proteinExistence type="inferred from homology"/>
<evidence type="ECO:0000313" key="8">
    <source>
        <dbReference type="EMBL" id="WCR02043.1"/>
    </source>
</evidence>
<feature type="region of interest" description="Disordered" evidence="6">
    <location>
        <begin position="1"/>
        <end position="24"/>
    </location>
</feature>
<evidence type="ECO:0000256" key="1">
    <source>
        <dbReference type="ARBA" id="ARBA00010638"/>
    </source>
</evidence>
<protein>
    <recommendedName>
        <fullName evidence="5">5-formyltetrahydrofolate cyclo-ligase</fullName>
        <ecNumber evidence="5">6.3.3.2</ecNumber>
    </recommendedName>
</protein>
<dbReference type="GO" id="GO:0009396">
    <property type="term" value="P:folic acid-containing compound biosynthetic process"/>
    <property type="evidence" value="ECO:0007669"/>
    <property type="project" value="TreeGrafter"/>
</dbReference>
<dbReference type="Proteomes" id="UP001215549">
    <property type="component" value="Chromosome"/>
</dbReference>
<name>A0AA46A4R3_9RHOB</name>
<dbReference type="InterPro" id="IPR037171">
    <property type="entry name" value="NagB/RpiA_transferase-like"/>
</dbReference>
<dbReference type="PANTHER" id="PTHR23407">
    <property type="entry name" value="ATPASE INHIBITOR/5-FORMYLTETRAHYDROFOLATE CYCLO-LIGASE"/>
    <property type="match status" value="1"/>
</dbReference>
<comment type="cofactor">
    <cofactor evidence="5">
        <name>Mg(2+)</name>
        <dbReference type="ChEBI" id="CHEBI:18420"/>
    </cofactor>
</comment>
<keyword evidence="3 4" id="KW-0067">ATP-binding</keyword>
<evidence type="ECO:0000256" key="5">
    <source>
        <dbReference type="RuleBase" id="RU361279"/>
    </source>
</evidence>
<dbReference type="AlphaFoldDB" id="A0AA46A4R3"/>
<reference evidence="7 9" key="1">
    <citation type="submission" date="2017-01" db="EMBL/GenBank/DDBJ databases">
        <authorList>
            <person name="Varghese N."/>
            <person name="Submissions S."/>
        </authorList>
    </citation>
    <scope>NUCLEOTIDE SEQUENCE [LARGE SCALE GENOMIC DNA]</scope>
    <source>
        <strain evidence="7 9">DSM 18447</strain>
    </source>
</reference>
<keyword evidence="2 4" id="KW-0547">Nucleotide-binding</keyword>
<dbReference type="NCBIfam" id="TIGR02727">
    <property type="entry name" value="MTHFS_bact"/>
    <property type="match status" value="1"/>
</dbReference>
<comment type="catalytic activity">
    <reaction evidence="5">
        <text>(6S)-5-formyl-5,6,7,8-tetrahydrofolate + ATP = (6R)-5,10-methenyltetrahydrofolate + ADP + phosphate</text>
        <dbReference type="Rhea" id="RHEA:10488"/>
        <dbReference type="ChEBI" id="CHEBI:30616"/>
        <dbReference type="ChEBI" id="CHEBI:43474"/>
        <dbReference type="ChEBI" id="CHEBI:57455"/>
        <dbReference type="ChEBI" id="CHEBI:57457"/>
        <dbReference type="ChEBI" id="CHEBI:456216"/>
        <dbReference type="EC" id="6.3.3.2"/>
    </reaction>
</comment>
<feature type="binding site" evidence="4">
    <location>
        <begin position="123"/>
        <end position="131"/>
    </location>
    <ligand>
        <name>ATP</name>
        <dbReference type="ChEBI" id="CHEBI:30616"/>
    </ligand>
</feature>
<keyword evidence="10" id="KW-1185">Reference proteome</keyword>
<dbReference type="GO" id="GO:0035999">
    <property type="term" value="P:tetrahydrofolate interconversion"/>
    <property type="evidence" value="ECO:0007669"/>
    <property type="project" value="TreeGrafter"/>
</dbReference>
<dbReference type="PANTHER" id="PTHR23407:SF1">
    <property type="entry name" value="5-FORMYLTETRAHYDROFOLATE CYCLO-LIGASE"/>
    <property type="match status" value="1"/>
</dbReference>
<accession>A0AA46A4R3</accession>
<dbReference type="InterPro" id="IPR002698">
    <property type="entry name" value="FTHF_cligase"/>
</dbReference>
<evidence type="ECO:0000256" key="6">
    <source>
        <dbReference type="SAM" id="MobiDB-lite"/>
    </source>
</evidence>
<reference evidence="8 10" key="2">
    <citation type="submission" date="2021-01" db="EMBL/GenBank/DDBJ databases">
        <title>Biogeographic distribution of Paracoccus.</title>
        <authorList>
            <person name="Hollensteiner J."/>
            <person name="Leineberger J."/>
            <person name="Brinkhoff T."/>
            <person name="Daniel R."/>
        </authorList>
    </citation>
    <scope>NUCLEOTIDE SEQUENCE [LARGE SCALE GENOMIC DNA]</scope>
    <source>
        <strain evidence="8 10">DSM 18447</strain>
    </source>
</reference>
<feature type="compositionally biased region" description="Low complexity" evidence="6">
    <location>
        <begin position="10"/>
        <end position="19"/>
    </location>
</feature>